<dbReference type="PANTHER" id="PTHR11360:SF290">
    <property type="entry name" value="MONOCARBOXYLATE MFS PERMEASE"/>
    <property type="match status" value="1"/>
</dbReference>
<accession>A0ABZ3DVH1</accession>
<dbReference type="SUPFAM" id="SSF103473">
    <property type="entry name" value="MFS general substrate transporter"/>
    <property type="match status" value="1"/>
</dbReference>
<keyword evidence="3 5" id="KW-0472">Membrane</keyword>
<dbReference type="Pfam" id="PF07690">
    <property type="entry name" value="MFS_1"/>
    <property type="match status" value="1"/>
</dbReference>
<feature type="domain" description="Major facilitator superfamily (MFS) profile" evidence="6">
    <location>
        <begin position="66"/>
        <end position="455"/>
    </location>
</feature>
<sequence length="471" mass="48809">MWLTIAHGVAAIVCAIERPLFAFAFACYPAHPAKWPRAGNPIEHHKESDMSAAPREGAGASGPSKLQLATIVAGAAIGMALGYAPVFNATAGVFAPVVLREFHWTREQAAMSYAASMGGLAAASPFIGMLMDRFGVRRVILVSAIAFSLAVACMGLQSGAIGAWIALSLVIGVSGAATSVLGYLAILPQWFDRRLGLATGCAMVGLGVGTAAAPTVTQHLIAAFHWRHAYQISACVSLAGSLLAYALIRERKVAPRPRRDDRPADLAGAEPPFSAVKLGTIVVVAFLASSATLSLNPHLPVLLADRGLSPGAAANCASLIGVGILIGRLISGALIDYLHAPLVGAGFLLAGALGYLLLMNAASLPSVLLACACIGLAIGAEGDLLSYLVRAYLGLRRFGLHYGIAFAGYGFGAVVGPLVAGRYFDLYRNYALPLRLAPIVLVIASALLISLGKYRTLRSGQPKGRFASADT</sequence>
<keyword evidence="2 5" id="KW-1133">Transmembrane helix</keyword>
<dbReference type="InterPro" id="IPR020846">
    <property type="entry name" value="MFS_dom"/>
</dbReference>
<organism evidence="7 8">
    <name type="scientific">Burkholderia arboris</name>
    <dbReference type="NCBI Taxonomy" id="488730"/>
    <lineage>
        <taxon>Bacteria</taxon>
        <taxon>Pseudomonadati</taxon>
        <taxon>Pseudomonadota</taxon>
        <taxon>Betaproteobacteria</taxon>
        <taxon>Burkholderiales</taxon>
        <taxon>Burkholderiaceae</taxon>
        <taxon>Burkholderia</taxon>
        <taxon>Burkholderia cepacia complex</taxon>
    </lineage>
</organism>
<evidence type="ECO:0000313" key="7">
    <source>
        <dbReference type="EMBL" id="XAE53198.1"/>
    </source>
</evidence>
<feature type="transmembrane region" description="Helical" evidence="5">
    <location>
        <begin position="110"/>
        <end position="127"/>
    </location>
</feature>
<feature type="transmembrane region" description="Helical" evidence="5">
    <location>
        <begin position="308"/>
        <end position="330"/>
    </location>
</feature>
<dbReference type="InterPro" id="IPR050327">
    <property type="entry name" value="Proton-linked_MCT"/>
</dbReference>
<dbReference type="InterPro" id="IPR011701">
    <property type="entry name" value="MFS"/>
</dbReference>
<evidence type="ECO:0000256" key="2">
    <source>
        <dbReference type="ARBA" id="ARBA00022989"/>
    </source>
</evidence>
<gene>
    <name evidence="7" type="ORF">OHZ10_37310</name>
</gene>
<feature type="transmembrane region" description="Helical" evidence="5">
    <location>
        <begin position="71"/>
        <end position="98"/>
    </location>
</feature>
<keyword evidence="8" id="KW-1185">Reference proteome</keyword>
<dbReference type="Proteomes" id="UP001448498">
    <property type="component" value="Chromosome 2"/>
</dbReference>
<evidence type="ECO:0000256" key="5">
    <source>
        <dbReference type="SAM" id="Phobius"/>
    </source>
</evidence>
<proteinExistence type="predicted"/>
<evidence type="ECO:0000313" key="8">
    <source>
        <dbReference type="Proteomes" id="UP001448498"/>
    </source>
</evidence>
<dbReference type="InterPro" id="IPR036259">
    <property type="entry name" value="MFS_trans_sf"/>
</dbReference>
<reference evidence="7 8" key="1">
    <citation type="submission" date="2022-10" db="EMBL/GenBank/DDBJ databases">
        <title>Genomic of Burkholderia cepacia PN-1.</title>
        <authorList>
            <person name="Yang Y."/>
            <person name="Guan H."/>
            <person name="Huang J."/>
        </authorList>
    </citation>
    <scope>NUCLEOTIDE SEQUENCE [LARGE SCALE GENOMIC DNA]</scope>
    <source>
        <strain evidence="7 8">PN-1</strain>
    </source>
</reference>
<dbReference type="PROSITE" id="PS50850">
    <property type="entry name" value="MFS"/>
    <property type="match status" value="1"/>
</dbReference>
<keyword evidence="1 5" id="KW-0812">Transmembrane</keyword>
<protein>
    <submittedName>
        <fullName evidence="7">MFS transporter</fullName>
    </submittedName>
</protein>
<dbReference type="RefSeq" id="WP_226196087.1">
    <property type="nucleotide sequence ID" value="NZ_CABVPX010000022.1"/>
</dbReference>
<feature type="transmembrane region" description="Helical" evidence="5">
    <location>
        <begin position="337"/>
        <end position="358"/>
    </location>
</feature>
<dbReference type="EMBL" id="CP109823">
    <property type="protein sequence ID" value="XAE53198.1"/>
    <property type="molecule type" value="Genomic_DNA"/>
</dbReference>
<feature type="transmembrane region" description="Helical" evidence="5">
    <location>
        <begin position="163"/>
        <end position="186"/>
    </location>
</feature>
<evidence type="ECO:0000259" key="6">
    <source>
        <dbReference type="PROSITE" id="PS50850"/>
    </source>
</evidence>
<evidence type="ECO:0000256" key="3">
    <source>
        <dbReference type="ARBA" id="ARBA00023136"/>
    </source>
</evidence>
<evidence type="ECO:0000256" key="4">
    <source>
        <dbReference type="SAM" id="MobiDB-lite"/>
    </source>
</evidence>
<evidence type="ECO:0000256" key="1">
    <source>
        <dbReference type="ARBA" id="ARBA00022692"/>
    </source>
</evidence>
<feature type="transmembrane region" description="Helical" evidence="5">
    <location>
        <begin position="228"/>
        <end position="248"/>
    </location>
</feature>
<feature type="region of interest" description="Disordered" evidence="4">
    <location>
        <begin position="39"/>
        <end position="61"/>
    </location>
</feature>
<feature type="transmembrane region" description="Helical" evidence="5">
    <location>
        <begin position="195"/>
        <end position="216"/>
    </location>
</feature>
<feature type="transmembrane region" description="Helical" evidence="5">
    <location>
        <begin position="400"/>
        <end position="420"/>
    </location>
</feature>
<feature type="transmembrane region" description="Helical" evidence="5">
    <location>
        <begin position="139"/>
        <end position="157"/>
    </location>
</feature>
<dbReference type="PANTHER" id="PTHR11360">
    <property type="entry name" value="MONOCARBOXYLATE TRANSPORTER"/>
    <property type="match status" value="1"/>
</dbReference>
<feature type="transmembrane region" description="Helical" evidence="5">
    <location>
        <begin position="432"/>
        <end position="451"/>
    </location>
</feature>
<feature type="transmembrane region" description="Helical" evidence="5">
    <location>
        <begin position="269"/>
        <end position="288"/>
    </location>
</feature>
<feature type="transmembrane region" description="Helical" evidence="5">
    <location>
        <begin position="364"/>
        <end position="388"/>
    </location>
</feature>
<name>A0ABZ3DVH1_9BURK</name>
<dbReference type="Gene3D" id="1.20.1250.20">
    <property type="entry name" value="MFS general substrate transporter like domains"/>
    <property type="match status" value="1"/>
</dbReference>